<protein>
    <submittedName>
        <fullName evidence="2">Uncharacterized protein</fullName>
    </submittedName>
</protein>
<dbReference type="Proteomes" id="UP000749559">
    <property type="component" value="Unassembled WGS sequence"/>
</dbReference>
<gene>
    <name evidence="2" type="ORF">OFUS_LOCUS26170</name>
</gene>
<dbReference type="InterPro" id="IPR013320">
    <property type="entry name" value="ConA-like_dom_sf"/>
</dbReference>
<dbReference type="Gene3D" id="2.60.120.200">
    <property type="match status" value="2"/>
</dbReference>
<dbReference type="InterPro" id="IPR051560">
    <property type="entry name" value="MAM_domain-containing"/>
</dbReference>
<dbReference type="PROSITE" id="PS50060">
    <property type="entry name" value="MAM_2"/>
    <property type="match status" value="2"/>
</dbReference>
<evidence type="ECO:0000313" key="2">
    <source>
        <dbReference type="EMBL" id="CAH1802500.1"/>
    </source>
</evidence>
<sequence>TTLLDCNFASDLCGFFQYSNDDIDWVRNTDGKTPSIGTGPLYGGNSGNTFVYVEASNPAPDNATAVIETPKFYSSGTKTLRFLYHAMGENMGIFTVTAQPSGSQVFIFHGKVDQSISDWTEVTEQLPSGTTSVLFKVKLSAGLKRYSSDFAIDDVKVTSNDDRGGEDKERTLVNCNFDAINLCGFVQRHDDQRDWERSDSGTTPSSTTGPQSGGHSGDTFMFVEASTNNTLALLEGQGNATIDTPRFSIGGEKTLIFYYHAFGQQLGILKVTAQPSNAQIFIFDGRTDESRDEWMEVIELLPRGTSSVRFQVILYRGSYSSDFAIDDVNVTLVESNGGGHEDCVWSTWTRWTYGSCSTTCANAIGVKVGVRKINRCKYGKAMETKTVPCRGSTLLPACT</sequence>
<feature type="compositionally biased region" description="Low complexity" evidence="1">
    <location>
        <begin position="200"/>
        <end position="210"/>
    </location>
</feature>
<feature type="region of interest" description="Disordered" evidence="1">
    <location>
        <begin position="192"/>
        <end position="219"/>
    </location>
</feature>
<dbReference type="EMBL" id="CAIIXF020000012">
    <property type="protein sequence ID" value="CAH1802500.1"/>
    <property type="molecule type" value="Genomic_DNA"/>
</dbReference>
<evidence type="ECO:0000313" key="3">
    <source>
        <dbReference type="Proteomes" id="UP000749559"/>
    </source>
</evidence>
<feature type="non-terminal residue" evidence="2">
    <location>
        <position position="399"/>
    </location>
</feature>
<dbReference type="SUPFAM" id="SSF49899">
    <property type="entry name" value="Concanavalin A-like lectins/glucanases"/>
    <property type="match status" value="2"/>
</dbReference>
<dbReference type="SMART" id="SM00137">
    <property type="entry name" value="MAM"/>
    <property type="match status" value="2"/>
</dbReference>
<evidence type="ECO:0000256" key="1">
    <source>
        <dbReference type="SAM" id="MobiDB-lite"/>
    </source>
</evidence>
<proteinExistence type="predicted"/>
<dbReference type="CDD" id="cd06263">
    <property type="entry name" value="MAM"/>
    <property type="match status" value="1"/>
</dbReference>
<dbReference type="AlphaFoldDB" id="A0A8J1XPB0"/>
<dbReference type="PANTHER" id="PTHR23282">
    <property type="entry name" value="APICAL ENDOSOMAL GLYCOPROTEIN PRECURSOR"/>
    <property type="match status" value="1"/>
</dbReference>
<name>A0A8J1XPB0_OWEFU</name>
<dbReference type="InterPro" id="IPR000998">
    <property type="entry name" value="MAM_dom"/>
</dbReference>
<comment type="caution">
    <text evidence="2">The sequence shown here is derived from an EMBL/GenBank/DDBJ whole genome shotgun (WGS) entry which is preliminary data.</text>
</comment>
<dbReference type="GO" id="GO:0016020">
    <property type="term" value="C:membrane"/>
    <property type="evidence" value="ECO:0007669"/>
    <property type="project" value="InterPro"/>
</dbReference>
<organism evidence="2 3">
    <name type="scientific">Owenia fusiformis</name>
    <name type="common">Polychaete worm</name>
    <dbReference type="NCBI Taxonomy" id="6347"/>
    <lineage>
        <taxon>Eukaryota</taxon>
        <taxon>Metazoa</taxon>
        <taxon>Spiralia</taxon>
        <taxon>Lophotrochozoa</taxon>
        <taxon>Annelida</taxon>
        <taxon>Polychaeta</taxon>
        <taxon>Sedentaria</taxon>
        <taxon>Canalipalpata</taxon>
        <taxon>Sabellida</taxon>
        <taxon>Oweniida</taxon>
        <taxon>Oweniidae</taxon>
        <taxon>Owenia</taxon>
    </lineage>
</organism>
<accession>A0A8J1XPB0</accession>
<reference evidence="2" key="1">
    <citation type="submission" date="2022-03" db="EMBL/GenBank/DDBJ databases">
        <authorList>
            <person name="Martin C."/>
        </authorList>
    </citation>
    <scope>NUCLEOTIDE SEQUENCE</scope>
</reference>
<keyword evidence="3" id="KW-1185">Reference proteome</keyword>
<dbReference type="PANTHER" id="PTHR23282:SF101">
    <property type="entry name" value="MAM DOMAIN-CONTAINING PROTEIN"/>
    <property type="match status" value="1"/>
</dbReference>
<dbReference type="Pfam" id="PF00629">
    <property type="entry name" value="MAM"/>
    <property type="match status" value="2"/>
</dbReference>